<sequence length="113" mass="12706">LNENPVPHSKEFDILKWWMGNATKYPILACIARDLLAILASSVALESTFSINGRIINDFCSSLVPKTIEALICTQDWYRAEGKFHSRSICSSTRSFDIILSTFSRCININCDS</sequence>
<dbReference type="Pfam" id="PF05699">
    <property type="entry name" value="Dimer_Tnp_hAT"/>
    <property type="match status" value="1"/>
</dbReference>
<dbReference type="EMBL" id="LWDX02062677">
    <property type="protein sequence ID" value="OEL16534.1"/>
    <property type="molecule type" value="Genomic_DNA"/>
</dbReference>
<organism evidence="2 3">
    <name type="scientific">Dichanthelium oligosanthes</name>
    <dbReference type="NCBI Taxonomy" id="888268"/>
    <lineage>
        <taxon>Eukaryota</taxon>
        <taxon>Viridiplantae</taxon>
        <taxon>Streptophyta</taxon>
        <taxon>Embryophyta</taxon>
        <taxon>Tracheophyta</taxon>
        <taxon>Spermatophyta</taxon>
        <taxon>Magnoliopsida</taxon>
        <taxon>Liliopsida</taxon>
        <taxon>Poales</taxon>
        <taxon>Poaceae</taxon>
        <taxon>PACMAD clade</taxon>
        <taxon>Panicoideae</taxon>
        <taxon>Panicodae</taxon>
        <taxon>Paniceae</taxon>
        <taxon>Dichantheliinae</taxon>
        <taxon>Dichanthelium</taxon>
    </lineage>
</organism>
<dbReference type="Proteomes" id="UP000095767">
    <property type="component" value="Unassembled WGS sequence"/>
</dbReference>
<name>A0A1E5UUQ1_9POAL</name>
<dbReference type="OrthoDB" id="1893698at2759"/>
<dbReference type="SUPFAM" id="SSF53098">
    <property type="entry name" value="Ribonuclease H-like"/>
    <property type="match status" value="1"/>
</dbReference>
<evidence type="ECO:0000313" key="2">
    <source>
        <dbReference type="EMBL" id="OEL16534.1"/>
    </source>
</evidence>
<reference evidence="2 3" key="1">
    <citation type="submission" date="2016-09" db="EMBL/GenBank/DDBJ databases">
        <title>The draft genome of Dichanthelium oligosanthes: A C3 panicoid grass species.</title>
        <authorList>
            <person name="Studer A.J."/>
            <person name="Schnable J.C."/>
            <person name="Brutnell T.P."/>
        </authorList>
    </citation>
    <scope>NUCLEOTIDE SEQUENCE [LARGE SCALE GENOMIC DNA]</scope>
    <source>
        <strain evidence="3">cv. Kellogg 1175</strain>
        <tissue evidence="2">Leaf</tissue>
    </source>
</reference>
<feature type="non-terminal residue" evidence="2">
    <location>
        <position position="1"/>
    </location>
</feature>
<dbReference type="GO" id="GO:0046983">
    <property type="term" value="F:protein dimerization activity"/>
    <property type="evidence" value="ECO:0007669"/>
    <property type="project" value="InterPro"/>
</dbReference>
<evidence type="ECO:0000313" key="3">
    <source>
        <dbReference type="Proteomes" id="UP000095767"/>
    </source>
</evidence>
<dbReference type="AlphaFoldDB" id="A0A1E5UUQ1"/>
<proteinExistence type="predicted"/>
<dbReference type="InterPro" id="IPR012337">
    <property type="entry name" value="RNaseH-like_sf"/>
</dbReference>
<dbReference type="PANTHER" id="PTHR23272:SF187">
    <property type="entry name" value="AC9 TRANSPOSASE-RELATED"/>
    <property type="match status" value="1"/>
</dbReference>
<keyword evidence="3" id="KW-1185">Reference proteome</keyword>
<gene>
    <name evidence="2" type="ORF">BAE44_0022448</name>
</gene>
<protein>
    <recommendedName>
        <fullName evidence="1">HAT C-terminal dimerisation domain-containing protein</fullName>
    </recommendedName>
</protein>
<comment type="caution">
    <text evidence="2">The sequence shown here is derived from an EMBL/GenBank/DDBJ whole genome shotgun (WGS) entry which is preliminary data.</text>
</comment>
<feature type="domain" description="HAT C-terminal dimerisation" evidence="1">
    <location>
        <begin position="3"/>
        <end position="78"/>
    </location>
</feature>
<accession>A0A1E5UUQ1</accession>
<dbReference type="InterPro" id="IPR008906">
    <property type="entry name" value="HATC_C_dom"/>
</dbReference>
<dbReference type="PANTHER" id="PTHR23272">
    <property type="entry name" value="BED FINGER-RELATED"/>
    <property type="match status" value="1"/>
</dbReference>
<evidence type="ECO:0000259" key="1">
    <source>
        <dbReference type="Pfam" id="PF05699"/>
    </source>
</evidence>